<dbReference type="HAMAP" id="MF_01325_B">
    <property type="entry name" value="Ribosomal_uL3_B"/>
    <property type="match status" value="1"/>
</dbReference>
<feature type="region of interest" description="Disordered" evidence="10">
    <location>
        <begin position="126"/>
        <end position="162"/>
    </location>
</feature>
<dbReference type="GO" id="GO:0006412">
    <property type="term" value="P:translation"/>
    <property type="evidence" value="ECO:0007669"/>
    <property type="project" value="UniProtKB-UniRule"/>
</dbReference>
<evidence type="ECO:0000256" key="6">
    <source>
        <dbReference type="ARBA" id="ARBA00035243"/>
    </source>
</evidence>
<dbReference type="GO" id="GO:0022625">
    <property type="term" value="C:cytosolic large ribosomal subunit"/>
    <property type="evidence" value="ECO:0007669"/>
    <property type="project" value="TreeGrafter"/>
</dbReference>
<organism evidence="11">
    <name type="scientific">uncultured Chloroflexi bacterium Rifle_16ft_4_minimus_38663</name>
    <dbReference type="NCBI Taxonomy" id="1665074"/>
    <lineage>
        <taxon>Bacteria</taxon>
        <taxon>Bacillati</taxon>
        <taxon>Chloroflexota</taxon>
        <taxon>environmental samples</taxon>
    </lineage>
</organism>
<accession>A0A0H4TSP1</accession>
<name>A0A0H4TSP1_9CHLR</name>
<dbReference type="NCBIfam" id="TIGR03625">
    <property type="entry name" value="L3_bact"/>
    <property type="match status" value="1"/>
</dbReference>
<evidence type="ECO:0000256" key="8">
    <source>
        <dbReference type="RuleBase" id="RU003905"/>
    </source>
</evidence>
<gene>
    <name evidence="7 11" type="primary">rplC</name>
</gene>
<dbReference type="PANTHER" id="PTHR11229:SF16">
    <property type="entry name" value="LARGE RIBOSOMAL SUBUNIT PROTEIN UL3C"/>
    <property type="match status" value="1"/>
</dbReference>
<keyword evidence="3 7" id="KW-0694">RNA-binding</keyword>
<dbReference type="FunFam" id="3.30.160.810:FF:000001">
    <property type="entry name" value="50S ribosomal protein L3"/>
    <property type="match status" value="1"/>
</dbReference>
<dbReference type="GO" id="GO:0019843">
    <property type="term" value="F:rRNA binding"/>
    <property type="evidence" value="ECO:0007669"/>
    <property type="project" value="UniProtKB-UniRule"/>
</dbReference>
<dbReference type="Gene3D" id="2.40.30.10">
    <property type="entry name" value="Translation factors"/>
    <property type="match status" value="1"/>
</dbReference>
<evidence type="ECO:0000256" key="7">
    <source>
        <dbReference type="HAMAP-Rule" id="MF_01325"/>
    </source>
</evidence>
<dbReference type="InterPro" id="IPR019927">
    <property type="entry name" value="Ribosomal_uL3_bac/org-type"/>
</dbReference>
<dbReference type="PROSITE" id="PS00474">
    <property type="entry name" value="RIBOSOMAL_L3"/>
    <property type="match status" value="1"/>
</dbReference>
<protein>
    <recommendedName>
        <fullName evidence="6 7">Large ribosomal subunit protein uL3</fullName>
    </recommendedName>
</protein>
<evidence type="ECO:0000256" key="4">
    <source>
        <dbReference type="ARBA" id="ARBA00022980"/>
    </source>
</evidence>
<dbReference type="PANTHER" id="PTHR11229">
    <property type="entry name" value="50S RIBOSOMAL PROTEIN L3"/>
    <property type="match status" value="1"/>
</dbReference>
<evidence type="ECO:0000256" key="10">
    <source>
        <dbReference type="SAM" id="MobiDB-lite"/>
    </source>
</evidence>
<keyword evidence="2 7" id="KW-0699">rRNA-binding</keyword>
<evidence type="ECO:0000313" key="11">
    <source>
        <dbReference type="EMBL" id="AKQ03824.1"/>
    </source>
</evidence>
<dbReference type="InterPro" id="IPR000597">
    <property type="entry name" value="Ribosomal_uL3"/>
</dbReference>
<dbReference type="AlphaFoldDB" id="A0A0H4TSP1"/>
<evidence type="ECO:0000256" key="1">
    <source>
        <dbReference type="ARBA" id="ARBA00006540"/>
    </source>
</evidence>
<evidence type="ECO:0000256" key="9">
    <source>
        <dbReference type="RuleBase" id="RU003906"/>
    </source>
</evidence>
<dbReference type="Pfam" id="PF00297">
    <property type="entry name" value="Ribosomal_L3"/>
    <property type="match status" value="1"/>
</dbReference>
<evidence type="ECO:0000256" key="2">
    <source>
        <dbReference type="ARBA" id="ARBA00022730"/>
    </source>
</evidence>
<comment type="similarity">
    <text evidence="1 7 8">Belongs to the universal ribosomal protein uL3 family.</text>
</comment>
<dbReference type="GO" id="GO:0003735">
    <property type="term" value="F:structural constituent of ribosome"/>
    <property type="evidence" value="ECO:0007669"/>
    <property type="project" value="UniProtKB-UniRule"/>
</dbReference>
<comment type="subunit">
    <text evidence="7 9">Part of the 50S ribosomal subunit. Forms a cluster with proteins L14 and L19.</text>
</comment>
<dbReference type="InterPro" id="IPR019926">
    <property type="entry name" value="Ribosomal_uL3_CS"/>
</dbReference>
<keyword evidence="4 7" id="KW-0689">Ribosomal protein</keyword>
<proteinExistence type="inferred from homology"/>
<dbReference type="InterPro" id="IPR009000">
    <property type="entry name" value="Transl_B-barrel_sf"/>
</dbReference>
<evidence type="ECO:0000256" key="5">
    <source>
        <dbReference type="ARBA" id="ARBA00023274"/>
    </source>
</evidence>
<comment type="function">
    <text evidence="7 9">One of the primary rRNA binding proteins, it binds directly near the 3'-end of the 23S rRNA, where it nucleates assembly of the 50S subunit.</text>
</comment>
<evidence type="ECO:0000256" key="3">
    <source>
        <dbReference type="ARBA" id="ARBA00022884"/>
    </source>
</evidence>
<reference evidence="11" key="1">
    <citation type="journal article" date="2015" name="ISME J.">
        <title>Aquifer environment selects for microbial species cohorts in sediment and groundwater.</title>
        <authorList>
            <person name="Hug L.A."/>
            <person name="Thomas B.C."/>
            <person name="Brown C.T."/>
            <person name="Frischkorn K.R."/>
            <person name="Williams K.H."/>
            <person name="Tringe S.G."/>
            <person name="Banfield J.F."/>
        </authorList>
    </citation>
    <scope>NUCLEOTIDE SEQUENCE</scope>
</reference>
<keyword evidence="5 7" id="KW-0687">Ribonucleoprotein</keyword>
<dbReference type="FunFam" id="2.40.30.10:FF:000004">
    <property type="entry name" value="50S ribosomal protein L3"/>
    <property type="match status" value="1"/>
</dbReference>
<dbReference type="EMBL" id="KT007022">
    <property type="protein sequence ID" value="AKQ03824.1"/>
    <property type="molecule type" value="Genomic_DNA"/>
</dbReference>
<dbReference type="SUPFAM" id="SSF50447">
    <property type="entry name" value="Translation proteins"/>
    <property type="match status" value="1"/>
</dbReference>
<sequence>MLKGLIGKKIGMTQIFDEQGVAYPVTIIEAGPCYVTQVRNQERDGYVAIQLGFGEVHPKKLAAGELGHLKASDLPPMRFIREFRSKEAVSVGDKLTVDIFAIGEHVDVVGTSKGKGFAGVVKRHHFKGGKKTHGQSDRHRAPGSRGAGTTPGRVFKNARSAGHMGNERVTVQALKVVLVDAERNLLGVHGAVPGGKGGLVVIKEARKQ</sequence>
<dbReference type="Gene3D" id="3.30.160.810">
    <property type="match status" value="1"/>
</dbReference>